<protein>
    <submittedName>
        <fullName evidence="5">TetR/AcrR family transcriptional regulator</fullName>
    </submittedName>
</protein>
<sequence>MTMWEDDAVSTPTRTDARRARTRAALVLAAQKLLAEGRTNIPVLEITQLADVGLGSFYNHFTDKDELFGAAVDDALERFGGILDLLSDHEDPAVVFAQSLRLTGRLCRKEPELTRVLVNRGLDVTLADHGLAPRALRDIEAGIRVGRFRRTDTRIALALVAGGVLAVAALLDADPTRDAGDAADVFAVDILCMLGIPESEATEICGLPLPDVDGTAGSVIASADG</sequence>
<proteinExistence type="predicted"/>
<dbReference type="InterPro" id="IPR009057">
    <property type="entry name" value="Homeodomain-like_sf"/>
</dbReference>
<dbReference type="RefSeq" id="WP_378486814.1">
    <property type="nucleotide sequence ID" value="NZ_JBHUFB010000013.1"/>
</dbReference>
<keyword evidence="3" id="KW-1133">Transmembrane helix</keyword>
<feature type="domain" description="HTH tetR-type" evidence="4">
    <location>
        <begin position="20"/>
        <end position="79"/>
    </location>
</feature>
<evidence type="ECO:0000256" key="3">
    <source>
        <dbReference type="SAM" id="Phobius"/>
    </source>
</evidence>
<dbReference type="EMBL" id="JBHUFB010000013">
    <property type="protein sequence ID" value="MFD1814347.1"/>
    <property type="molecule type" value="Genomic_DNA"/>
</dbReference>
<organism evidence="5 6">
    <name type="scientific">Rhodococcus gannanensis</name>
    <dbReference type="NCBI Taxonomy" id="1960308"/>
    <lineage>
        <taxon>Bacteria</taxon>
        <taxon>Bacillati</taxon>
        <taxon>Actinomycetota</taxon>
        <taxon>Actinomycetes</taxon>
        <taxon>Mycobacteriales</taxon>
        <taxon>Nocardiaceae</taxon>
        <taxon>Rhodococcus</taxon>
    </lineage>
</organism>
<keyword evidence="6" id="KW-1185">Reference proteome</keyword>
<name>A0ABW4P9N3_9NOCA</name>
<evidence type="ECO:0000313" key="5">
    <source>
        <dbReference type="EMBL" id="MFD1814347.1"/>
    </source>
</evidence>
<dbReference type="InterPro" id="IPR001647">
    <property type="entry name" value="HTH_TetR"/>
</dbReference>
<dbReference type="PROSITE" id="PS50977">
    <property type="entry name" value="HTH_TETR_2"/>
    <property type="match status" value="1"/>
</dbReference>
<keyword evidence="3" id="KW-0472">Membrane</keyword>
<dbReference type="Gene3D" id="1.10.357.10">
    <property type="entry name" value="Tetracycline Repressor, domain 2"/>
    <property type="match status" value="1"/>
</dbReference>
<dbReference type="InterPro" id="IPR049513">
    <property type="entry name" value="TetR_C_40"/>
</dbReference>
<evidence type="ECO:0000259" key="4">
    <source>
        <dbReference type="PROSITE" id="PS50977"/>
    </source>
</evidence>
<dbReference type="SUPFAM" id="SSF46689">
    <property type="entry name" value="Homeodomain-like"/>
    <property type="match status" value="1"/>
</dbReference>
<dbReference type="Proteomes" id="UP001597286">
    <property type="component" value="Unassembled WGS sequence"/>
</dbReference>
<evidence type="ECO:0000256" key="1">
    <source>
        <dbReference type="ARBA" id="ARBA00023125"/>
    </source>
</evidence>
<accession>A0ABW4P9N3</accession>
<reference evidence="6" key="1">
    <citation type="journal article" date="2019" name="Int. J. Syst. Evol. Microbiol.">
        <title>The Global Catalogue of Microorganisms (GCM) 10K type strain sequencing project: providing services to taxonomists for standard genome sequencing and annotation.</title>
        <authorList>
            <consortium name="The Broad Institute Genomics Platform"/>
            <consortium name="The Broad Institute Genome Sequencing Center for Infectious Disease"/>
            <person name="Wu L."/>
            <person name="Ma J."/>
        </authorList>
    </citation>
    <scope>NUCLEOTIDE SEQUENCE [LARGE SCALE GENOMIC DNA]</scope>
    <source>
        <strain evidence="6">DT72</strain>
    </source>
</reference>
<gene>
    <name evidence="5" type="ORF">ACFSJG_19190</name>
</gene>
<keyword evidence="3" id="KW-0812">Transmembrane</keyword>
<evidence type="ECO:0000256" key="2">
    <source>
        <dbReference type="PROSITE-ProRule" id="PRU00335"/>
    </source>
</evidence>
<comment type="caution">
    <text evidence="5">The sequence shown here is derived from an EMBL/GenBank/DDBJ whole genome shotgun (WGS) entry which is preliminary data.</text>
</comment>
<dbReference type="Pfam" id="PF21306">
    <property type="entry name" value="TetR_C_40"/>
    <property type="match status" value="1"/>
</dbReference>
<feature type="DNA-binding region" description="H-T-H motif" evidence="2">
    <location>
        <begin position="42"/>
        <end position="61"/>
    </location>
</feature>
<evidence type="ECO:0000313" key="6">
    <source>
        <dbReference type="Proteomes" id="UP001597286"/>
    </source>
</evidence>
<keyword evidence="1 2" id="KW-0238">DNA-binding</keyword>
<feature type="transmembrane region" description="Helical" evidence="3">
    <location>
        <begin position="154"/>
        <end position="171"/>
    </location>
</feature>